<name>A0AA97NRR9_PYRO3</name>
<dbReference type="AlphaFoldDB" id="A0AA97NRR9"/>
<dbReference type="Proteomes" id="UP000011086">
    <property type="component" value="Unassembled WGS sequence"/>
</dbReference>
<reference evidence="1" key="1">
    <citation type="journal article" date="2012" name="PLoS Genet.">
        <title>Comparative analysis of the genomes of two field isolates of the rice blast fungus Magnaporthe oryzae.</title>
        <authorList>
            <person name="Xue M."/>
            <person name="Yang J."/>
            <person name="Li Z."/>
            <person name="Hu S."/>
            <person name="Yao N."/>
            <person name="Dean R.A."/>
            <person name="Zhao W."/>
            <person name="Shen M."/>
            <person name="Zhang H."/>
            <person name="Li C."/>
            <person name="Liu L."/>
            <person name="Cao L."/>
            <person name="Xu X."/>
            <person name="Xing Y."/>
            <person name="Hsiang T."/>
            <person name="Zhang Z."/>
            <person name="Xu J.R."/>
            <person name="Peng Y.L."/>
        </authorList>
    </citation>
    <scope>NUCLEOTIDE SEQUENCE</scope>
    <source>
        <strain evidence="1">Y34</strain>
    </source>
</reference>
<proteinExistence type="predicted"/>
<accession>A0AA97NRR9</accession>
<sequence length="76" mass="8548">MLPTAKKGACQFRPTFDQSFQWVHLEVPSHNFLRERAVWKSVANAPTASEGTRGFAMVARHDLNSKSIESFAAPMR</sequence>
<gene>
    <name evidence="1" type="ORF">OOU_Y34scaffold00726g66</name>
</gene>
<evidence type="ECO:0000313" key="1">
    <source>
        <dbReference type="EMBL" id="ELQ35106.1"/>
    </source>
</evidence>
<protein>
    <submittedName>
        <fullName evidence="1">Uncharacterized protein</fullName>
    </submittedName>
</protein>
<organism evidence="1">
    <name type="scientific">Pyricularia oryzae (strain Y34)</name>
    <name type="common">Rice blast fungus</name>
    <name type="synonym">Magnaporthe oryzae</name>
    <dbReference type="NCBI Taxonomy" id="1143189"/>
    <lineage>
        <taxon>Eukaryota</taxon>
        <taxon>Fungi</taxon>
        <taxon>Dikarya</taxon>
        <taxon>Ascomycota</taxon>
        <taxon>Pezizomycotina</taxon>
        <taxon>Sordariomycetes</taxon>
        <taxon>Sordariomycetidae</taxon>
        <taxon>Magnaporthales</taxon>
        <taxon>Pyriculariaceae</taxon>
        <taxon>Pyricularia</taxon>
    </lineage>
</organism>
<dbReference type="EMBL" id="JH793022">
    <property type="protein sequence ID" value="ELQ35106.1"/>
    <property type="molecule type" value="Genomic_DNA"/>
</dbReference>